<evidence type="ECO:0000313" key="17">
    <source>
        <dbReference type="EMBL" id="KAF5745703.1"/>
    </source>
</evidence>
<evidence type="ECO:0000256" key="2">
    <source>
        <dbReference type="ARBA" id="ARBA00022473"/>
    </source>
</evidence>
<evidence type="ECO:0000256" key="7">
    <source>
        <dbReference type="ARBA" id="ARBA00023125"/>
    </source>
</evidence>
<evidence type="ECO:0000256" key="3">
    <source>
        <dbReference type="ARBA" id="ARBA00022723"/>
    </source>
</evidence>
<dbReference type="SMART" id="SM00291">
    <property type="entry name" value="ZnF_ZZ"/>
    <property type="match status" value="1"/>
</dbReference>
<evidence type="ECO:0000259" key="12">
    <source>
        <dbReference type="PROSITE" id="PS50090"/>
    </source>
</evidence>
<dbReference type="PANTHER" id="PTHR12802:SF41">
    <property type="entry name" value="BRAHMA ASSOCIATED PROTEIN 155 KDA"/>
    <property type="match status" value="1"/>
</dbReference>
<evidence type="ECO:0000256" key="1">
    <source>
        <dbReference type="ARBA" id="ARBA00004123"/>
    </source>
</evidence>
<dbReference type="InterPro" id="IPR043145">
    <property type="entry name" value="Znf_ZZ_sf"/>
</dbReference>
<reference evidence="17 18" key="1">
    <citation type="journal article" date="2020" name="Nat. Commun.">
        <title>Genome of Tripterygium wilfordii and identification of cytochrome P450 involved in triptolide biosynthesis.</title>
        <authorList>
            <person name="Tu L."/>
            <person name="Su P."/>
            <person name="Zhang Z."/>
            <person name="Gao L."/>
            <person name="Wang J."/>
            <person name="Hu T."/>
            <person name="Zhou J."/>
            <person name="Zhang Y."/>
            <person name="Zhao Y."/>
            <person name="Liu Y."/>
            <person name="Song Y."/>
            <person name="Tong Y."/>
            <person name="Lu Y."/>
            <person name="Yang J."/>
            <person name="Xu C."/>
            <person name="Jia M."/>
            <person name="Peters R.J."/>
            <person name="Huang L."/>
            <person name="Gao W."/>
        </authorList>
    </citation>
    <scope>NUCLEOTIDE SEQUENCE [LARGE SCALE GENOMIC DNA]</scope>
    <source>
        <strain evidence="18">cv. XIE 37</strain>
        <tissue evidence="17">Leaf</tissue>
    </source>
</reference>
<feature type="compositionally biased region" description="Polar residues" evidence="11">
    <location>
        <begin position="45"/>
        <end position="55"/>
    </location>
</feature>
<dbReference type="InterPro" id="IPR017930">
    <property type="entry name" value="Myb_dom"/>
</dbReference>
<dbReference type="SUPFAM" id="SSF57850">
    <property type="entry name" value="RING/U-box"/>
    <property type="match status" value="1"/>
</dbReference>
<dbReference type="InterPro" id="IPR032451">
    <property type="entry name" value="SMARCC_C"/>
</dbReference>
<dbReference type="CDD" id="cd02336">
    <property type="entry name" value="ZZ_RSC8"/>
    <property type="match status" value="1"/>
</dbReference>
<proteinExistence type="predicted"/>
<feature type="domain" description="HTH myb-type" evidence="16">
    <location>
        <begin position="354"/>
        <end position="396"/>
    </location>
</feature>
<feature type="compositionally biased region" description="Polar residues" evidence="11">
    <location>
        <begin position="1031"/>
        <end position="1051"/>
    </location>
</feature>
<dbReference type="PANTHER" id="PTHR12802">
    <property type="entry name" value="SWI/SNF COMPLEX-RELATED"/>
    <property type="match status" value="1"/>
</dbReference>
<keyword evidence="3" id="KW-0479">Metal-binding</keyword>
<evidence type="ECO:0000256" key="9">
    <source>
        <dbReference type="ARBA" id="ARBA00023242"/>
    </source>
</evidence>
<organism evidence="17 18">
    <name type="scientific">Tripterygium wilfordii</name>
    <name type="common">Thunder God vine</name>
    <dbReference type="NCBI Taxonomy" id="458696"/>
    <lineage>
        <taxon>Eukaryota</taxon>
        <taxon>Viridiplantae</taxon>
        <taxon>Streptophyta</taxon>
        <taxon>Embryophyta</taxon>
        <taxon>Tracheophyta</taxon>
        <taxon>Spermatophyta</taxon>
        <taxon>Magnoliopsida</taxon>
        <taxon>eudicotyledons</taxon>
        <taxon>Gunneridae</taxon>
        <taxon>Pentapetalae</taxon>
        <taxon>rosids</taxon>
        <taxon>fabids</taxon>
        <taxon>Celastrales</taxon>
        <taxon>Celastraceae</taxon>
        <taxon>Tripterygium</taxon>
    </lineage>
</organism>
<gene>
    <name evidence="17" type="ORF">HS088_TW07G01295</name>
</gene>
<feature type="compositionally biased region" description="Basic and acidic residues" evidence="11">
    <location>
        <begin position="477"/>
        <end position="489"/>
    </location>
</feature>
<dbReference type="FunCoup" id="A0A7J7DHB3">
    <property type="interactions" value="4372"/>
</dbReference>
<dbReference type="Gene3D" id="1.10.10.60">
    <property type="entry name" value="Homeodomain-like"/>
    <property type="match status" value="1"/>
</dbReference>
<dbReference type="InterPro" id="IPR007526">
    <property type="entry name" value="SWIRM"/>
</dbReference>
<dbReference type="PROSITE" id="PS51294">
    <property type="entry name" value="HTH_MYB"/>
    <property type="match status" value="1"/>
</dbReference>
<feature type="compositionally biased region" description="Low complexity" evidence="11">
    <location>
        <begin position="490"/>
        <end position="499"/>
    </location>
</feature>
<evidence type="ECO:0000259" key="13">
    <source>
        <dbReference type="PROSITE" id="PS50135"/>
    </source>
</evidence>
<evidence type="ECO:0000259" key="14">
    <source>
        <dbReference type="PROSITE" id="PS50934"/>
    </source>
</evidence>
<comment type="subcellular location">
    <subcellularLocation>
        <location evidence="1">Nucleus</location>
    </subcellularLocation>
</comment>
<feature type="region of interest" description="Disordered" evidence="11">
    <location>
        <begin position="637"/>
        <end position="706"/>
    </location>
</feature>
<name>A0A7J7DHB3_TRIWF</name>
<dbReference type="GO" id="GO:0005634">
    <property type="term" value="C:nucleus"/>
    <property type="evidence" value="ECO:0007669"/>
    <property type="project" value="UniProtKB-SubCell"/>
</dbReference>
<accession>A0A7J7DHB3</accession>
<protein>
    <submittedName>
        <fullName evidence="17">DNA-binding family protein</fullName>
    </submittedName>
</protein>
<sequence>MEDKRRDGGTLPPASSYAGTETQAGEPVQSRRRAGGQKRKANVLFPSNTSSTPSKRVTREKNLSFHSSIHNGPLTRARQSPNSVAYVASAVAGVKLEEKPILTADAALADDERRKANEAESEALAAIEAEFEAIRSRDANSHVVPSHCGWFSWKKIHVLEERALPTFFNNKSETRTPGVYLEIRNWIVKKFHSNPNVLIELKDLSELEVGDSDAQQEVMEFLDYWGLINFHPFPQKDVAVASTDDNRTAKVDSLLDKFYRFEAIQPCPSLVPKPNIKTPTMPLGVFPTSAIAEDLVRSEGPDYHCNSCSADCSQKRYHCQTQADYDLCTDCFNSGKFGSDMSSSDFILMVPAEAPGVSSGKWTDQETLLLLEALELYKENWNEIAEHVATKTKAQCILHFVQMPIEETFLDSGEGITANSKETADPAASTNDSSVPKDDKETDEGKSRASEDQPSTSPMEETKPEDACEAKTCQETSKTENVSDMKVGEEGSTSAGTGEVKAAHKTGENIALKALREAFRAVGYFPTPGRPLSFGEVGNPVMALVVFLARLVGSDVANASARSSLKAMSSNSPGQQLATRHCFVLDDPPIDKNETGASESVVTEMVDRQTDKDIEEQINNQKEDSNTSGLSNRDLAFKKDEKNENSIPKGQRSLISENVKPAELHAENESASREVPGNIDESRNSKLAKDLPPNIVKESDDLASKADFPPSYVMGHEEETALGEHSQLSEVENVKKLSGTLTLEKDIHSHLATSGSVGEPSLPAEVSKDVDKTSDSLPHENNEQRSVISNSVREESQATEVTKDVDMVCKSLPSEKNGQQSVSSDPAGGPSLPLEAQKDVDMMSDPLSLENNEPLHPSNSVIENGTNAGISLSQCENQIKDSKMDGHDCTVTKDMQDIDKLKRAAASAISAAAVKAKVLADQEEEEIRQLVASMIEKQLHKLETKLAFFNEMDSIVMRGKEQLERSRHKLFHERGLIIASRLGLPPSSSRAGPPSLPANRVAMNFANSVPRSPLNMTSIRPPILRPMGTAPPTSNPFVASPVAGSTVQPSGQDRDPSVVTK</sequence>
<comment type="caution">
    <text evidence="17">The sequence shown here is derived from an EMBL/GenBank/DDBJ whole genome shotgun (WGS) entry which is preliminary data.</text>
</comment>
<dbReference type="InterPro" id="IPR009057">
    <property type="entry name" value="Homeodomain-like_sf"/>
</dbReference>
<keyword evidence="9" id="KW-0539">Nucleus</keyword>
<dbReference type="GO" id="GO:0008270">
    <property type="term" value="F:zinc ion binding"/>
    <property type="evidence" value="ECO:0007669"/>
    <property type="project" value="UniProtKB-KW"/>
</dbReference>
<dbReference type="EMBL" id="JAAARO010000007">
    <property type="protein sequence ID" value="KAF5745703.1"/>
    <property type="molecule type" value="Genomic_DNA"/>
</dbReference>
<keyword evidence="4 10" id="KW-0863">Zinc-finger</keyword>
<evidence type="ECO:0000259" key="16">
    <source>
        <dbReference type="PROSITE" id="PS51294"/>
    </source>
</evidence>
<dbReference type="PROSITE" id="PS50934">
    <property type="entry name" value="SWIRM"/>
    <property type="match status" value="1"/>
</dbReference>
<dbReference type="Pfam" id="PF04433">
    <property type="entry name" value="SWIRM"/>
    <property type="match status" value="1"/>
</dbReference>
<feature type="domain" description="Myb-like" evidence="12">
    <location>
        <begin position="354"/>
        <end position="404"/>
    </location>
</feature>
<keyword evidence="8" id="KW-0804">Transcription</keyword>
<feature type="domain" description="SWIRM" evidence="14">
    <location>
        <begin position="142"/>
        <end position="239"/>
    </location>
</feature>
<feature type="compositionally biased region" description="Basic and acidic residues" evidence="11">
    <location>
        <begin position="1052"/>
        <end position="1061"/>
    </location>
</feature>
<evidence type="ECO:0000256" key="11">
    <source>
        <dbReference type="SAM" id="MobiDB-lite"/>
    </source>
</evidence>
<dbReference type="InterPro" id="IPR000433">
    <property type="entry name" value="Znf_ZZ"/>
</dbReference>
<dbReference type="SUPFAM" id="SSF46689">
    <property type="entry name" value="Homeodomain-like"/>
    <property type="match status" value="2"/>
</dbReference>
<feature type="domain" description="SANT" evidence="15">
    <location>
        <begin position="357"/>
        <end position="408"/>
    </location>
</feature>
<dbReference type="FunFam" id="1.10.10.60:FF:000014">
    <property type="entry name" value="SWI/SNF complex subunit SMARCC2 isoform C"/>
    <property type="match status" value="1"/>
</dbReference>
<feature type="region of interest" description="Disordered" evidence="11">
    <location>
        <begin position="416"/>
        <end position="500"/>
    </location>
</feature>
<dbReference type="PROSITE" id="PS51293">
    <property type="entry name" value="SANT"/>
    <property type="match status" value="1"/>
</dbReference>
<evidence type="ECO:0000256" key="4">
    <source>
        <dbReference type="ARBA" id="ARBA00022771"/>
    </source>
</evidence>
<evidence type="ECO:0000256" key="8">
    <source>
        <dbReference type="ARBA" id="ARBA00023163"/>
    </source>
</evidence>
<dbReference type="PROSITE" id="PS50090">
    <property type="entry name" value="MYB_LIKE"/>
    <property type="match status" value="1"/>
</dbReference>
<feature type="region of interest" description="Disordered" evidence="11">
    <location>
        <begin position="1018"/>
        <end position="1061"/>
    </location>
</feature>
<dbReference type="PROSITE" id="PS50135">
    <property type="entry name" value="ZF_ZZ_2"/>
    <property type="match status" value="1"/>
</dbReference>
<dbReference type="Pfam" id="PF00569">
    <property type="entry name" value="ZZ"/>
    <property type="match status" value="1"/>
</dbReference>
<feature type="region of interest" description="Disordered" evidence="11">
    <location>
        <begin position="1"/>
        <end position="60"/>
    </location>
</feature>
<dbReference type="InterPro" id="IPR041984">
    <property type="entry name" value="Rsc8/Ssr1/Ssr2_ZZ"/>
</dbReference>
<feature type="region of interest" description="Disordered" evidence="11">
    <location>
        <begin position="586"/>
        <end position="605"/>
    </location>
</feature>
<evidence type="ECO:0000259" key="15">
    <source>
        <dbReference type="PROSITE" id="PS51293"/>
    </source>
</evidence>
<dbReference type="Gene3D" id="3.30.60.90">
    <property type="match status" value="1"/>
</dbReference>
<feature type="compositionally biased region" description="Polar residues" evidence="11">
    <location>
        <begin position="814"/>
        <end position="824"/>
    </location>
</feature>
<dbReference type="InParanoid" id="A0A7J7DHB3"/>
<feature type="compositionally biased region" description="Polar residues" evidence="11">
    <location>
        <begin position="645"/>
        <end position="656"/>
    </location>
</feature>
<feature type="compositionally biased region" description="Basic residues" evidence="11">
    <location>
        <begin position="30"/>
        <end position="41"/>
    </location>
</feature>
<dbReference type="InterPro" id="IPR001005">
    <property type="entry name" value="SANT/Myb"/>
</dbReference>
<evidence type="ECO:0000256" key="10">
    <source>
        <dbReference type="PROSITE-ProRule" id="PRU00228"/>
    </source>
</evidence>
<feature type="compositionally biased region" description="Basic and acidic residues" evidence="11">
    <location>
        <begin position="680"/>
        <end position="689"/>
    </location>
</feature>
<dbReference type="Pfam" id="PF16495">
    <property type="entry name" value="SWIRM-assoc_1"/>
    <property type="match status" value="1"/>
</dbReference>
<keyword evidence="6" id="KW-0805">Transcription regulation</keyword>
<dbReference type="OrthoDB" id="118550at2759"/>
<keyword evidence="5" id="KW-0862">Zinc</keyword>
<dbReference type="InterPro" id="IPR017884">
    <property type="entry name" value="SANT_dom"/>
</dbReference>
<feature type="region of interest" description="Disordered" evidence="11">
    <location>
        <begin position="752"/>
        <end position="835"/>
    </location>
</feature>
<dbReference type="SMART" id="SM00717">
    <property type="entry name" value="SANT"/>
    <property type="match status" value="1"/>
</dbReference>
<evidence type="ECO:0000313" key="18">
    <source>
        <dbReference type="Proteomes" id="UP000593562"/>
    </source>
</evidence>
<dbReference type="Proteomes" id="UP000593562">
    <property type="component" value="Unassembled WGS sequence"/>
</dbReference>
<feature type="compositionally biased region" description="Basic and acidic residues" evidence="11">
    <location>
        <begin position="460"/>
        <end position="469"/>
    </location>
</feature>
<keyword evidence="18" id="KW-1185">Reference proteome</keyword>
<keyword evidence="2" id="KW-0217">Developmental protein</keyword>
<feature type="compositionally biased region" description="Basic and acidic residues" evidence="11">
    <location>
        <begin position="660"/>
        <end position="672"/>
    </location>
</feature>
<dbReference type="Gene3D" id="1.10.10.10">
    <property type="entry name" value="Winged helix-like DNA-binding domain superfamily/Winged helix DNA-binding domain"/>
    <property type="match status" value="1"/>
</dbReference>
<evidence type="ECO:0000256" key="5">
    <source>
        <dbReference type="ARBA" id="ARBA00022833"/>
    </source>
</evidence>
<dbReference type="CDD" id="cd00167">
    <property type="entry name" value="SANT"/>
    <property type="match status" value="1"/>
</dbReference>
<feature type="compositionally biased region" description="Basic and acidic residues" evidence="11">
    <location>
        <begin position="792"/>
        <end position="807"/>
    </location>
</feature>
<dbReference type="AlphaFoldDB" id="A0A7J7DHB3"/>
<dbReference type="GO" id="GO:0003677">
    <property type="term" value="F:DNA binding"/>
    <property type="evidence" value="ECO:0007669"/>
    <property type="project" value="UniProtKB-KW"/>
</dbReference>
<dbReference type="InterPro" id="IPR036388">
    <property type="entry name" value="WH-like_DNA-bd_sf"/>
</dbReference>
<keyword evidence="7 17" id="KW-0238">DNA-binding</keyword>
<dbReference type="Pfam" id="PF00249">
    <property type="entry name" value="Myb_DNA-binding"/>
    <property type="match status" value="1"/>
</dbReference>
<feature type="compositionally biased region" description="Basic and acidic residues" evidence="11">
    <location>
        <begin position="435"/>
        <end position="451"/>
    </location>
</feature>
<dbReference type="PROSITE" id="PS01357">
    <property type="entry name" value="ZF_ZZ_1"/>
    <property type="match status" value="1"/>
</dbReference>
<feature type="domain" description="ZZ-type" evidence="13">
    <location>
        <begin position="300"/>
        <end position="357"/>
    </location>
</feature>
<feature type="compositionally biased region" description="Basic and acidic residues" evidence="11">
    <location>
        <begin position="766"/>
        <end position="783"/>
    </location>
</feature>
<evidence type="ECO:0000256" key="6">
    <source>
        <dbReference type="ARBA" id="ARBA00023015"/>
    </source>
</evidence>